<evidence type="ECO:0000259" key="4">
    <source>
        <dbReference type="Pfam" id="PF22178"/>
    </source>
</evidence>
<keyword evidence="6" id="KW-1185">Reference proteome</keyword>
<gene>
    <name evidence="5" type="ORF">SAMN02745172_03841</name>
</gene>
<feature type="domain" description="Gp5/Type VI secretion system Vgr C-terminal trimerisation" evidence="4">
    <location>
        <begin position="474"/>
        <end position="586"/>
    </location>
</feature>
<reference evidence="5 6" key="1">
    <citation type="submission" date="2016-12" db="EMBL/GenBank/DDBJ databases">
        <authorList>
            <person name="Song W.-J."/>
            <person name="Kurnit D.M."/>
        </authorList>
    </citation>
    <scope>NUCLEOTIDE SEQUENCE [LARGE SCALE GENOMIC DNA]</scope>
    <source>
        <strain evidence="5 6">DSM 19599</strain>
    </source>
</reference>
<dbReference type="NCBIfam" id="TIGR03361">
    <property type="entry name" value="VI_Rhs_Vgr"/>
    <property type="match status" value="1"/>
</dbReference>
<evidence type="ECO:0000256" key="1">
    <source>
        <dbReference type="ARBA" id="ARBA00005558"/>
    </source>
</evidence>
<dbReference type="InterPro" id="IPR006531">
    <property type="entry name" value="Gp5/Vgr_OB"/>
</dbReference>
<evidence type="ECO:0000313" key="5">
    <source>
        <dbReference type="EMBL" id="SHO67168.1"/>
    </source>
</evidence>
<dbReference type="Pfam" id="PF04717">
    <property type="entry name" value="Phage_base_V"/>
    <property type="match status" value="1"/>
</dbReference>
<dbReference type="EMBL" id="FRXO01000011">
    <property type="protein sequence ID" value="SHO67168.1"/>
    <property type="molecule type" value="Genomic_DNA"/>
</dbReference>
<dbReference type="SUPFAM" id="SSF69255">
    <property type="entry name" value="gp5 N-terminal domain-like"/>
    <property type="match status" value="1"/>
</dbReference>
<dbReference type="SUPFAM" id="SSF69279">
    <property type="entry name" value="Phage tail proteins"/>
    <property type="match status" value="2"/>
</dbReference>
<protein>
    <submittedName>
        <fullName evidence="5">Type VI secretion system secreted protein VgrG</fullName>
    </submittedName>
</protein>
<organism evidence="5 6">
    <name type="scientific">Pseudoxanthobacter soli DSM 19599</name>
    <dbReference type="NCBI Taxonomy" id="1123029"/>
    <lineage>
        <taxon>Bacteria</taxon>
        <taxon>Pseudomonadati</taxon>
        <taxon>Pseudomonadota</taxon>
        <taxon>Alphaproteobacteria</taxon>
        <taxon>Hyphomicrobiales</taxon>
        <taxon>Segnochrobactraceae</taxon>
        <taxon>Pseudoxanthobacter</taxon>
    </lineage>
</organism>
<sequence>MNATAAPVQTGRLITLTTPLGGDVLIGMDVKGREALSELFEYEVDMASTNTGITADQLIGKAVTVSIARPGSDARAINGIVTYFAAGDQMVNGMRRYRVVLRPKLWLLTRTADCRIFQNQSVVQIADTLLSDGGVTDYKKVGLSGTHPTRDYCVQYRETDYEFLVRILAEEGIYFYFQHESGQHTLVLSDSVGGYTDCVDKSVQHAPPDSSLTQAVQTWSSGFHFQSGKATLDDFNFEQSTTDLTASTSTAVSNSAFKSWEVYDYPGDYTKKDDGTTLSRTRMEAIEAGYAVTRGTATYPGFVPGAKFTMTKHEVASEQGKAYVLRSVEHTVRDHTHLGNHEETVAYTNVFTALPATTVFRPRPVTRRPLIPGHQTATVVGASGDEIYCDKYGRIRVQFHWDRLGKNDENSSCWIRVAQSIAGATWGSQFLPRVGMEVVVAFLEGDPDRPLVVGSVYNGQNMPPYTLPDNKTQSGIKTRSSTQGSATTFNELRFEDKKGSELVYIHAQKDFTRDVVNDDKLNVEHDRTETIKNDRSATIQEGNESLTVSKGNRTVTVSQGNESLTVSKGNRTVTVSEGNDSTTVSQGNRTATISKGNDTTTLSSGNYSLSLSSGNATLQCDGGSVTISAGQSITLKVGSNSITINQSGITLKGTQIAVTGDAKVQLSGPMVNVSGSGTVQVKGGLVTIN</sequence>
<feature type="region of interest" description="Disordered" evidence="2">
    <location>
        <begin position="577"/>
        <end position="597"/>
    </location>
</feature>
<dbReference type="Pfam" id="PF05954">
    <property type="entry name" value="Phage_GPD"/>
    <property type="match status" value="1"/>
</dbReference>
<dbReference type="OrthoDB" id="9762420at2"/>
<accession>A0A1M7ZQH9</accession>
<evidence type="ECO:0000259" key="3">
    <source>
        <dbReference type="Pfam" id="PF04717"/>
    </source>
</evidence>
<dbReference type="AlphaFoldDB" id="A0A1M7ZQH9"/>
<proteinExistence type="inferred from homology"/>
<evidence type="ECO:0000256" key="2">
    <source>
        <dbReference type="SAM" id="MobiDB-lite"/>
    </source>
</evidence>
<dbReference type="Pfam" id="PF22178">
    <property type="entry name" value="Gp5_trimer_C"/>
    <property type="match status" value="1"/>
</dbReference>
<evidence type="ECO:0000313" key="6">
    <source>
        <dbReference type="Proteomes" id="UP000186406"/>
    </source>
</evidence>
<dbReference type="NCBIfam" id="TIGR01646">
    <property type="entry name" value="vgr_GE"/>
    <property type="match status" value="1"/>
</dbReference>
<dbReference type="Gene3D" id="3.55.50.10">
    <property type="entry name" value="Baseplate protein-like domains"/>
    <property type="match status" value="1"/>
</dbReference>
<name>A0A1M7ZQH9_9HYPH</name>
<dbReference type="InterPro" id="IPR054030">
    <property type="entry name" value="Gp5_Vgr_C"/>
</dbReference>
<dbReference type="RefSeq" id="WP_073631726.1">
    <property type="nucleotide sequence ID" value="NZ_FRXO01000011.1"/>
</dbReference>
<dbReference type="InterPro" id="IPR006533">
    <property type="entry name" value="T6SS_Vgr_RhsGE"/>
</dbReference>
<dbReference type="InterPro" id="IPR037026">
    <property type="entry name" value="Vgr_OB-fold_dom_sf"/>
</dbReference>
<dbReference type="SUPFAM" id="SSF69349">
    <property type="entry name" value="Phage fibre proteins"/>
    <property type="match status" value="1"/>
</dbReference>
<dbReference type="Gene3D" id="2.40.50.230">
    <property type="entry name" value="Gp5 N-terminal domain"/>
    <property type="match status" value="1"/>
</dbReference>
<comment type="similarity">
    <text evidence="1">Belongs to the VgrG protein family.</text>
</comment>
<dbReference type="STRING" id="1123029.SAMN02745172_03841"/>
<dbReference type="Gene3D" id="4.10.220.110">
    <property type="match status" value="1"/>
</dbReference>
<dbReference type="InterPro" id="IPR017847">
    <property type="entry name" value="T6SS_RhsGE_Vgr_subset"/>
</dbReference>
<feature type="region of interest" description="Disordered" evidence="2">
    <location>
        <begin position="463"/>
        <end position="484"/>
    </location>
</feature>
<feature type="domain" description="Gp5/Type VI secretion system Vgr protein OB-fold" evidence="3">
    <location>
        <begin position="391"/>
        <end position="457"/>
    </location>
</feature>
<dbReference type="Gene3D" id="2.30.110.50">
    <property type="match status" value="1"/>
</dbReference>
<dbReference type="Proteomes" id="UP000186406">
    <property type="component" value="Unassembled WGS sequence"/>
</dbReference>